<dbReference type="OrthoDB" id="599464at2"/>
<feature type="domain" description="HYR-like" evidence="1">
    <location>
        <begin position="1128"/>
        <end position="1194"/>
    </location>
</feature>
<dbReference type="InterPro" id="IPR025667">
    <property type="entry name" value="SprB_repeat"/>
</dbReference>
<dbReference type="EMBL" id="AFXZ01000070">
    <property type="protein sequence ID" value="TLG98995.1"/>
    <property type="molecule type" value="Genomic_DNA"/>
</dbReference>
<accession>A0A4U8UG72</accession>
<keyword evidence="3" id="KW-1185">Reference proteome</keyword>
<comment type="caution">
    <text evidence="2">The sequence shown here is derived from an EMBL/GenBank/DDBJ whole genome shotgun (WGS) entry which is preliminary data.</text>
</comment>
<organism evidence="2 3">
    <name type="scientific">Bizionia argentinensis JUB59</name>
    <dbReference type="NCBI Taxonomy" id="1046627"/>
    <lineage>
        <taxon>Bacteria</taxon>
        <taxon>Pseudomonadati</taxon>
        <taxon>Bacteroidota</taxon>
        <taxon>Flavobacteriia</taxon>
        <taxon>Flavobacteriales</taxon>
        <taxon>Flavobacteriaceae</taxon>
        <taxon>Bizionia</taxon>
    </lineage>
</organism>
<dbReference type="Pfam" id="PF13573">
    <property type="entry name" value="SprB"/>
    <property type="match status" value="1"/>
</dbReference>
<proteinExistence type="predicted"/>
<dbReference type="Proteomes" id="UP000003730">
    <property type="component" value="Unassembled WGS sequence"/>
</dbReference>
<feature type="non-terminal residue" evidence="2">
    <location>
        <position position="1587"/>
    </location>
</feature>
<evidence type="ECO:0000259" key="1">
    <source>
        <dbReference type="Pfam" id="PF23237"/>
    </source>
</evidence>
<evidence type="ECO:0000313" key="3">
    <source>
        <dbReference type="Proteomes" id="UP000003730"/>
    </source>
</evidence>
<dbReference type="InterPro" id="IPR057078">
    <property type="entry name" value="HYR-4C"/>
</dbReference>
<dbReference type="Pfam" id="PF23237">
    <property type="entry name" value="HYR_4C"/>
    <property type="match status" value="3"/>
</dbReference>
<gene>
    <name evidence="2" type="ORF">BZARG_03685</name>
</gene>
<protein>
    <recommendedName>
        <fullName evidence="1">HYR-like domain-containing protein</fullName>
    </recommendedName>
</protein>
<dbReference type="RefSeq" id="WP_123767006.1">
    <property type="nucleotide sequence ID" value="NZ_AFXZ01000070.1"/>
</dbReference>
<feature type="domain" description="HYR-like" evidence="1">
    <location>
        <begin position="1046"/>
        <end position="1118"/>
    </location>
</feature>
<reference evidence="2 3" key="1">
    <citation type="journal article" date="2008" name="Int. J. Syst. Evol. Microbiol.">
        <title>Bizionia argentinensis sp. nov., isolated from surface marine water in Antarctica.</title>
        <authorList>
            <person name="Bercovich A."/>
            <person name="Vazquez S.C."/>
            <person name="Yankilevich P."/>
            <person name="Coria S.H."/>
            <person name="Foti M."/>
            <person name="Hernandez E."/>
            <person name="Vidal A."/>
            <person name="Ruberto L."/>
            <person name="Melo C."/>
            <person name="Marenssi S."/>
            <person name="Criscuolo M."/>
            <person name="Memoli M."/>
            <person name="Arguelles M."/>
            <person name="Mac Cormack W.P."/>
        </authorList>
    </citation>
    <scope>NUCLEOTIDE SEQUENCE [LARGE SCALE GENOMIC DNA]</scope>
    <source>
        <strain evidence="2 3">JUB59</strain>
    </source>
</reference>
<name>A0A4U8UG72_9FLAO</name>
<evidence type="ECO:0000313" key="2">
    <source>
        <dbReference type="EMBL" id="TLG98995.1"/>
    </source>
</evidence>
<feature type="domain" description="HYR-like" evidence="1">
    <location>
        <begin position="1199"/>
        <end position="1271"/>
    </location>
</feature>
<sequence length="1587" mass="170812">MENLYTAKNRNYKTHTQFALAVFMLLAATFYSYSQVRVNFEPRTSIYTPSQTIYNVKGDFTMMGNTNLTLVSYSDNTNNGGNDMQYVDIDGDINTLNSSSATLQYSTENNAIPECSNVVYAGLYWSGRAGSSNTFTVSKQVPNGNTVTQTINSTDVTYDNEAISNTNYSLNITNSGDTYNYIFTSNSTGNTVKFIYRTYSNNKTLNVSVNNGPEAPVSTSSIDNNNAYLSSPYQIFSDSNYTLELTRLRLQWNDRAYVNVSYLETFPALTTITKNYDKRKVSIKGPGTSNYTQLTANASDIYYPTSSDDYMYSAYAEITDYVRTNGLGEYFVADLALKEGDPDGTGYYGGWGMVVVYENTKMKWRDVTVFDGHAYVVSRNNKQYTIPISGFNSTQNGPVKVKLGVMAGEGDVSFTGDTFQIENRNSGTYTTLSHSGNDPNNFFKSSINTDGNPRNPTLINNTGIDISMFNINNTGNTVINNNQTSTSFKYFTIGDTYSIYNVTFSVDAYIPESEGLLSANTINGSPATMPYVVQPGDVVEYGVQIRNRGTEAINNGRLVIPIPYTSQFVPGSIAYNGIHPLFQPTSAPYFAPNEGATGSIVWDMNYLPLNPNDLDELIASITFKLSSTTNCAILVNNDCAPKIVIVGGNISGVGSLSQNSYSLPLIQGYQQNGVCQGEPNTNPIEIEIDSAQYIIDNCTNVSLERDFFYCDFMGNSIPVSAVSGNFPPGSRFYDSYPVTDASTLYNTSNPFPTTVGVITYYAIPPGGAGCSYIFTIEISEITTIPEISDLVYCQDETALALTATTTNPDYVLLYYVDDLESTQGLTTLIPATGTPGTFTYYVAEGPSTTCTGKRAPITVTVLKPLTISLENLTDTGCLGANSGAIDITVTDGSGNYSYSWSDASNTTTQDLLNVQAGIYTVTVTDNDSNCTATSEYEILNATPNAPIMTAPNAEVIEACAAEDISNSTATALTYNETKTTITEAEFLAEGGTFTADNIAAITYQDKALGSCPIVIVRTFTITDECDQNASSTQAFTVNTPPIVINTLDGSDSVNCFAEATESFSLPIITDVCGNILTPSAAAITDSPDPISCEGTRTYSYTYIDCNDNVDTWSYVYTIEYLDFNPITATTADAECVADIEIPTPPSVTDNCGNILTPTGPVESANPTCEGEIKYTWTYTDCAQNTQDYVHTVTVLFINFILPNNDGSAVTCIDDAQVVPTPPTVSDNCGNVILPVGPAISADPTCVGDKTYAWTYTDCAGNSQDWVYTYSVNDNIDPVLITEASNIAIQCDGKGNNSAIQEWLDNNGYAVTSDNCSEVKWTNNYGGSTSDCAEPIEVTFTATDSCGNFVETSATYSIIDTVEPVITIEAENASFECDGSGNITDLNNWLDTNAGATATDDCSSVTWSNNFTNLTDGCGETGSANVIFTATDGCGNTIKTSATFTIIDTTNPNIDTEASNLTVECDGFGNRTQLRNWLNNNGGAASTDTCSDITWDHDYKGVLTSTCGTTGFILVNFKATDACDNESFTSATFTIIDSKAPVAPQAPADIAVECILEVPVAANLTALDNCAGEIVASAVDSTDETDSC</sequence>